<dbReference type="AlphaFoldDB" id="A0A286GK37"/>
<protein>
    <submittedName>
        <fullName evidence="1">Uncharacterized protein</fullName>
    </submittedName>
</protein>
<organism evidence="1 2">
    <name type="scientific">Spirosoma fluviale</name>
    <dbReference type="NCBI Taxonomy" id="1597977"/>
    <lineage>
        <taxon>Bacteria</taxon>
        <taxon>Pseudomonadati</taxon>
        <taxon>Bacteroidota</taxon>
        <taxon>Cytophagia</taxon>
        <taxon>Cytophagales</taxon>
        <taxon>Cytophagaceae</taxon>
        <taxon>Spirosoma</taxon>
    </lineage>
</organism>
<evidence type="ECO:0000313" key="1">
    <source>
        <dbReference type="EMBL" id="SOD95862.1"/>
    </source>
</evidence>
<gene>
    <name evidence="1" type="ORF">SAMN06269250_5019</name>
</gene>
<evidence type="ECO:0000313" key="2">
    <source>
        <dbReference type="Proteomes" id="UP000219452"/>
    </source>
</evidence>
<dbReference type="EMBL" id="OCNH01000005">
    <property type="protein sequence ID" value="SOD95862.1"/>
    <property type="molecule type" value="Genomic_DNA"/>
</dbReference>
<dbReference type="Proteomes" id="UP000219452">
    <property type="component" value="Unassembled WGS sequence"/>
</dbReference>
<reference evidence="2" key="1">
    <citation type="submission" date="2017-09" db="EMBL/GenBank/DDBJ databases">
        <authorList>
            <person name="Varghese N."/>
            <person name="Submissions S."/>
        </authorList>
    </citation>
    <scope>NUCLEOTIDE SEQUENCE [LARGE SCALE GENOMIC DNA]</scope>
    <source>
        <strain evidence="2">DSM 29961</strain>
    </source>
</reference>
<sequence length="71" mass="8023">MAGSPNKYKGETSLNINSLIVKRLILSVKSNFMQVSSAANRTQVYIFFLNGILLVRINTSFFNLNQLYGYT</sequence>
<proteinExistence type="predicted"/>
<name>A0A286GK37_9BACT</name>
<accession>A0A286GK37</accession>
<keyword evidence="2" id="KW-1185">Reference proteome</keyword>